<evidence type="ECO:0000313" key="2">
    <source>
        <dbReference type="EMBL" id="KAJ5088423.1"/>
    </source>
</evidence>
<dbReference type="EMBL" id="JAPQKH010000007">
    <property type="protein sequence ID" value="KAJ5088423.1"/>
    <property type="molecule type" value="Genomic_DNA"/>
</dbReference>
<evidence type="ECO:0000313" key="3">
    <source>
        <dbReference type="Proteomes" id="UP001149165"/>
    </source>
</evidence>
<comment type="caution">
    <text evidence="2">The sequence shown here is derived from an EMBL/GenBank/DDBJ whole genome shotgun (WGS) entry which is preliminary data.</text>
</comment>
<sequence>MSPTTAAAAASAPGGQPPQESLQRGQEPPQDRVKKNKMNKKMKKKNKSNNHTCYLCHVRGHMARVCPLAVISNFLIANPVASEGYRALAQSLGAASTMLANSRPVNARRRSTGLEASLENLALEAEVEAEAEGLRNEEMKEEE</sequence>
<reference evidence="2" key="2">
    <citation type="journal article" date="2023" name="IMA Fungus">
        <title>Comparative genomic study of the Penicillium genus elucidates a diverse pangenome and 15 lateral gene transfer events.</title>
        <authorList>
            <person name="Petersen C."/>
            <person name="Sorensen T."/>
            <person name="Nielsen M.R."/>
            <person name="Sondergaard T.E."/>
            <person name="Sorensen J.L."/>
            <person name="Fitzpatrick D.A."/>
            <person name="Frisvad J.C."/>
            <person name="Nielsen K.L."/>
        </authorList>
    </citation>
    <scope>NUCLEOTIDE SEQUENCE</scope>
    <source>
        <strain evidence="2">IBT 30069</strain>
    </source>
</reference>
<feature type="compositionally biased region" description="Low complexity" evidence="1">
    <location>
        <begin position="1"/>
        <end position="19"/>
    </location>
</feature>
<protein>
    <recommendedName>
        <fullName evidence="4">CCHC-type domain-containing protein</fullName>
    </recommendedName>
</protein>
<reference evidence="2" key="1">
    <citation type="submission" date="2022-11" db="EMBL/GenBank/DDBJ databases">
        <authorList>
            <person name="Petersen C."/>
        </authorList>
    </citation>
    <scope>NUCLEOTIDE SEQUENCE</scope>
    <source>
        <strain evidence="2">IBT 30069</strain>
    </source>
</reference>
<feature type="region of interest" description="Disordered" evidence="1">
    <location>
        <begin position="1"/>
        <end position="50"/>
    </location>
</feature>
<accession>A0A9W9K0C3</accession>
<dbReference type="AlphaFoldDB" id="A0A9W9K0C3"/>
<evidence type="ECO:0000256" key="1">
    <source>
        <dbReference type="SAM" id="MobiDB-lite"/>
    </source>
</evidence>
<dbReference type="SUPFAM" id="SSF57756">
    <property type="entry name" value="Retrovirus zinc finger-like domains"/>
    <property type="match status" value="1"/>
</dbReference>
<organism evidence="2 3">
    <name type="scientific">Penicillium angulare</name>
    <dbReference type="NCBI Taxonomy" id="116970"/>
    <lineage>
        <taxon>Eukaryota</taxon>
        <taxon>Fungi</taxon>
        <taxon>Dikarya</taxon>
        <taxon>Ascomycota</taxon>
        <taxon>Pezizomycotina</taxon>
        <taxon>Eurotiomycetes</taxon>
        <taxon>Eurotiomycetidae</taxon>
        <taxon>Eurotiales</taxon>
        <taxon>Aspergillaceae</taxon>
        <taxon>Penicillium</taxon>
    </lineage>
</organism>
<gene>
    <name evidence="2" type="ORF">N7456_012039</name>
</gene>
<dbReference type="Gene3D" id="4.10.60.10">
    <property type="entry name" value="Zinc finger, CCHC-type"/>
    <property type="match status" value="1"/>
</dbReference>
<dbReference type="GO" id="GO:0003676">
    <property type="term" value="F:nucleic acid binding"/>
    <property type="evidence" value="ECO:0007669"/>
    <property type="project" value="InterPro"/>
</dbReference>
<dbReference type="GO" id="GO:0008270">
    <property type="term" value="F:zinc ion binding"/>
    <property type="evidence" value="ECO:0007669"/>
    <property type="project" value="InterPro"/>
</dbReference>
<dbReference type="InterPro" id="IPR036875">
    <property type="entry name" value="Znf_CCHC_sf"/>
</dbReference>
<proteinExistence type="predicted"/>
<dbReference type="Proteomes" id="UP001149165">
    <property type="component" value="Unassembled WGS sequence"/>
</dbReference>
<feature type="compositionally biased region" description="Basic residues" evidence="1">
    <location>
        <begin position="34"/>
        <end position="48"/>
    </location>
</feature>
<name>A0A9W9K0C3_9EURO</name>
<keyword evidence="3" id="KW-1185">Reference proteome</keyword>
<evidence type="ECO:0008006" key="4">
    <source>
        <dbReference type="Google" id="ProtNLM"/>
    </source>
</evidence>